<dbReference type="InterPro" id="IPR004358">
    <property type="entry name" value="Sig_transdc_His_kin-like_C"/>
</dbReference>
<keyword evidence="3" id="KW-0597">Phosphoprotein</keyword>
<keyword evidence="9" id="KW-1133">Transmembrane helix</keyword>
<evidence type="ECO:0000256" key="3">
    <source>
        <dbReference type="ARBA" id="ARBA00022553"/>
    </source>
</evidence>
<feature type="transmembrane region" description="Helical" evidence="9">
    <location>
        <begin position="237"/>
        <end position="259"/>
    </location>
</feature>
<evidence type="ECO:0000256" key="1">
    <source>
        <dbReference type="ARBA" id="ARBA00000085"/>
    </source>
</evidence>
<evidence type="ECO:0000256" key="6">
    <source>
        <dbReference type="ARBA" id="ARBA00022777"/>
    </source>
</evidence>
<dbReference type="InterPro" id="IPR003661">
    <property type="entry name" value="HisK_dim/P_dom"/>
</dbReference>
<dbReference type="PROSITE" id="PS50109">
    <property type="entry name" value="HIS_KIN"/>
    <property type="match status" value="1"/>
</dbReference>
<dbReference type="KEGG" id="schv:BRCON_1926"/>
<dbReference type="GO" id="GO:0000155">
    <property type="term" value="F:phosphorelay sensor kinase activity"/>
    <property type="evidence" value="ECO:0007669"/>
    <property type="project" value="InterPro"/>
</dbReference>
<dbReference type="GO" id="GO:0005524">
    <property type="term" value="F:ATP binding"/>
    <property type="evidence" value="ECO:0007669"/>
    <property type="project" value="UniProtKB-KW"/>
</dbReference>
<dbReference type="SMART" id="SM00388">
    <property type="entry name" value="HisKA"/>
    <property type="match status" value="1"/>
</dbReference>
<evidence type="ECO:0000256" key="2">
    <source>
        <dbReference type="ARBA" id="ARBA00012438"/>
    </source>
</evidence>
<accession>A0A2Z4Y8E6</accession>
<keyword evidence="9" id="KW-0472">Membrane</keyword>
<keyword evidence="8" id="KW-0902">Two-component regulatory system</keyword>
<evidence type="ECO:0000256" key="7">
    <source>
        <dbReference type="ARBA" id="ARBA00022840"/>
    </source>
</evidence>
<evidence type="ECO:0000256" key="5">
    <source>
        <dbReference type="ARBA" id="ARBA00022741"/>
    </source>
</evidence>
<dbReference type="Proteomes" id="UP000262583">
    <property type="component" value="Chromosome"/>
</dbReference>
<feature type="transmembrane region" description="Helical" evidence="9">
    <location>
        <begin position="44"/>
        <end position="65"/>
    </location>
</feature>
<dbReference type="Pfam" id="PF02518">
    <property type="entry name" value="HATPase_c"/>
    <property type="match status" value="1"/>
</dbReference>
<keyword evidence="5" id="KW-0547">Nucleotide-binding</keyword>
<evidence type="ECO:0000256" key="8">
    <source>
        <dbReference type="ARBA" id="ARBA00023012"/>
    </source>
</evidence>
<sequence>MLGNQSDELCASTMRERFATSAPSEAGKGGNAPAVSLRRGLPTLSAFILMVIVLLIFNLSSLRLVRLLEASKESDLGQRMVAVGRMIAYHLRQPSPPVILSLVSELPIDQQADKLEDFAATTVYEKLIQRLSEMKRLNNLAALTLLTVQGLVVADADEKMAPASPYLYNEVDAEPLSRAATGQVAQMRLYPIGDTLYKRVYVPIVSEGKPLGILALSASADYFAALREVQRRARVQMILSSALLIAIGVLVHRLFSFIVKAEARALRLARMEAMASLAGGVAHELRNPLSIIRMMCEEILADLPPESRSARNARDIIGEVDRLNELVYQFLSLAKPPDFSKAEPVDLVAEVRRTAELLRKSSPQAFALELNLPTAPLRVQADERALRQVLLNLLLNARDAVAENGGRVSVTVTERRDMAEVRIADTGPGIAQRDLERVFDPFFTTKPTGSGLGLAISRNLVQNMGGEISLTSCVGKGTEVCVRLPLRRSMTLRG</sequence>
<dbReference type="Pfam" id="PF00512">
    <property type="entry name" value="HisKA"/>
    <property type="match status" value="1"/>
</dbReference>
<evidence type="ECO:0000313" key="12">
    <source>
        <dbReference type="Proteomes" id="UP000262583"/>
    </source>
</evidence>
<keyword evidence="7" id="KW-0067">ATP-binding</keyword>
<gene>
    <name evidence="11" type="ORF">BRCON_1926</name>
</gene>
<dbReference type="SMART" id="SM00387">
    <property type="entry name" value="HATPase_c"/>
    <property type="match status" value="1"/>
</dbReference>
<evidence type="ECO:0000313" key="11">
    <source>
        <dbReference type="EMBL" id="AXA36703.1"/>
    </source>
</evidence>
<dbReference type="InterPro" id="IPR036097">
    <property type="entry name" value="HisK_dim/P_sf"/>
</dbReference>
<evidence type="ECO:0000256" key="9">
    <source>
        <dbReference type="SAM" id="Phobius"/>
    </source>
</evidence>
<dbReference type="SUPFAM" id="SSF55874">
    <property type="entry name" value="ATPase domain of HSP90 chaperone/DNA topoisomerase II/histidine kinase"/>
    <property type="match status" value="1"/>
</dbReference>
<name>A0A2Z4Y8E6_SUMC1</name>
<dbReference type="Gene3D" id="3.30.565.10">
    <property type="entry name" value="Histidine kinase-like ATPase, C-terminal domain"/>
    <property type="match status" value="1"/>
</dbReference>
<dbReference type="AlphaFoldDB" id="A0A2Z4Y8E6"/>
<keyword evidence="9" id="KW-0812">Transmembrane</keyword>
<dbReference type="InterPro" id="IPR036890">
    <property type="entry name" value="HATPase_C_sf"/>
</dbReference>
<feature type="domain" description="Histidine kinase" evidence="10">
    <location>
        <begin position="280"/>
        <end position="488"/>
    </location>
</feature>
<protein>
    <recommendedName>
        <fullName evidence="2">histidine kinase</fullName>
        <ecNumber evidence="2">2.7.13.3</ecNumber>
    </recommendedName>
</protein>
<dbReference type="EC" id="2.7.13.3" evidence="2"/>
<evidence type="ECO:0000259" key="10">
    <source>
        <dbReference type="PROSITE" id="PS50109"/>
    </source>
</evidence>
<dbReference type="InterPro" id="IPR005467">
    <property type="entry name" value="His_kinase_dom"/>
</dbReference>
<keyword evidence="6" id="KW-0418">Kinase</keyword>
<dbReference type="CDD" id="cd00082">
    <property type="entry name" value="HisKA"/>
    <property type="match status" value="1"/>
</dbReference>
<keyword evidence="4" id="KW-0808">Transferase</keyword>
<dbReference type="PANTHER" id="PTHR43065:SF10">
    <property type="entry name" value="PEROXIDE STRESS-ACTIVATED HISTIDINE KINASE MAK3"/>
    <property type="match status" value="1"/>
</dbReference>
<dbReference type="PANTHER" id="PTHR43065">
    <property type="entry name" value="SENSOR HISTIDINE KINASE"/>
    <property type="match status" value="1"/>
</dbReference>
<dbReference type="SUPFAM" id="SSF47384">
    <property type="entry name" value="Homodimeric domain of signal transducing histidine kinase"/>
    <property type="match status" value="1"/>
</dbReference>
<evidence type="ECO:0000256" key="4">
    <source>
        <dbReference type="ARBA" id="ARBA00022679"/>
    </source>
</evidence>
<proteinExistence type="predicted"/>
<comment type="catalytic activity">
    <reaction evidence="1">
        <text>ATP + protein L-histidine = ADP + protein N-phospho-L-histidine.</text>
        <dbReference type="EC" id="2.7.13.3"/>
    </reaction>
</comment>
<organism evidence="11 12">
    <name type="scientific">Sumerlaea chitinivorans</name>
    <dbReference type="NCBI Taxonomy" id="2250252"/>
    <lineage>
        <taxon>Bacteria</taxon>
        <taxon>Candidatus Sumerlaeota</taxon>
        <taxon>Candidatus Sumerlaeia</taxon>
        <taxon>Candidatus Sumerlaeales</taxon>
        <taxon>Candidatus Sumerlaeaceae</taxon>
        <taxon>Candidatus Sumerlaea</taxon>
    </lineage>
</organism>
<dbReference type="InterPro" id="IPR003594">
    <property type="entry name" value="HATPase_dom"/>
</dbReference>
<reference evidence="11 12" key="1">
    <citation type="submission" date="2018-05" db="EMBL/GenBank/DDBJ databases">
        <title>A metagenomic window into the 2 km-deep terrestrial subsurface aquifer revealed taxonomically and functionally diverse microbial community comprising novel uncultured bacterial lineages.</title>
        <authorList>
            <person name="Kadnikov V.V."/>
            <person name="Mardanov A.V."/>
            <person name="Beletsky A.V."/>
            <person name="Banks D."/>
            <person name="Pimenov N.V."/>
            <person name="Frank Y.A."/>
            <person name="Karnachuk O.V."/>
            <person name="Ravin N.V."/>
        </authorList>
    </citation>
    <scope>NUCLEOTIDE SEQUENCE [LARGE SCALE GENOMIC DNA]</scope>
    <source>
        <strain evidence="11">BY</strain>
    </source>
</reference>
<dbReference type="PRINTS" id="PR00344">
    <property type="entry name" value="BCTRLSENSOR"/>
</dbReference>
<dbReference type="Gene3D" id="1.10.287.130">
    <property type="match status" value="1"/>
</dbReference>
<dbReference type="EMBL" id="CP030759">
    <property type="protein sequence ID" value="AXA36703.1"/>
    <property type="molecule type" value="Genomic_DNA"/>
</dbReference>